<feature type="region of interest" description="Disordered" evidence="1">
    <location>
        <begin position="43"/>
        <end position="66"/>
    </location>
</feature>
<reference evidence="5" key="1">
    <citation type="submission" date="2016-09" db="EMBL/GenBank/DDBJ databases">
        <authorList>
            <person name="Gulvik C.A."/>
        </authorList>
    </citation>
    <scope>NUCLEOTIDE SEQUENCE [LARGE SCALE GENOMIC DNA]</scope>
    <source>
        <strain evidence="5">LMG 26306</strain>
    </source>
</reference>
<evidence type="ECO:0000313" key="4">
    <source>
        <dbReference type="EMBL" id="OEG15924.1"/>
    </source>
</evidence>
<dbReference type="OrthoDB" id="2356942at2"/>
<dbReference type="AlphaFoldDB" id="A0A1E5GTB8"/>
<dbReference type="EMBL" id="MIKB01000014">
    <property type="protein sequence ID" value="OEG15924.1"/>
    <property type="molecule type" value="Genomic_DNA"/>
</dbReference>
<dbReference type="RefSeq" id="WP_069635122.1">
    <property type="nucleotide sequence ID" value="NZ_JXKZ01000004.1"/>
</dbReference>
<dbReference type="Pfam" id="PF13731">
    <property type="entry name" value="WxL"/>
    <property type="match status" value="1"/>
</dbReference>
<evidence type="ECO:0000313" key="5">
    <source>
        <dbReference type="Proteomes" id="UP000094764"/>
    </source>
</evidence>
<sequence>MKKTIILSSTVILGALLVAGANAAHADEKNPLVAASQATFEFTPADPSETNPPVDETKPVKPETGNKGPLVIDAVSKFAFESAEIKGGETKTNVKVPTGETIGIQVTDKLGTAKGWAVHAQITDFTEETNETQILRGAYITVPAGTFYTRADGDMNNPPVAADAAGTVIGKDAASKILFATEGKGNGSWVNDWADEVELTIPGGNLLGKYKAAITWTISAAPAGNE</sequence>
<protein>
    <recommendedName>
        <fullName evidence="3">WxL domain-containing protein</fullName>
    </recommendedName>
</protein>
<feature type="domain" description="WxL" evidence="3">
    <location>
        <begin position="41"/>
        <end position="222"/>
    </location>
</feature>
<accession>A0A1E5GTB8</accession>
<dbReference type="STRING" id="903983.BCR23_07185"/>
<feature type="signal peptide" evidence="2">
    <location>
        <begin position="1"/>
        <end position="26"/>
    </location>
</feature>
<proteinExistence type="predicted"/>
<dbReference type="InterPro" id="IPR027994">
    <property type="entry name" value="WxL_dom"/>
</dbReference>
<dbReference type="Proteomes" id="UP000094764">
    <property type="component" value="Unassembled WGS sequence"/>
</dbReference>
<evidence type="ECO:0000256" key="1">
    <source>
        <dbReference type="SAM" id="MobiDB-lite"/>
    </source>
</evidence>
<evidence type="ECO:0000259" key="3">
    <source>
        <dbReference type="Pfam" id="PF13731"/>
    </source>
</evidence>
<name>A0A1E5GTB8_9ENTE</name>
<gene>
    <name evidence="4" type="ORF">BCR23_07185</name>
</gene>
<keyword evidence="2" id="KW-0732">Signal</keyword>
<evidence type="ECO:0000256" key="2">
    <source>
        <dbReference type="SAM" id="SignalP"/>
    </source>
</evidence>
<comment type="caution">
    <text evidence="4">The sequence shown here is derived from an EMBL/GenBank/DDBJ whole genome shotgun (WGS) entry which is preliminary data.</text>
</comment>
<feature type="chain" id="PRO_5009177868" description="WxL domain-containing protein" evidence="2">
    <location>
        <begin position="27"/>
        <end position="226"/>
    </location>
</feature>
<keyword evidence="5" id="KW-1185">Reference proteome</keyword>
<organism evidence="4 5">
    <name type="scientific">Enterococcus quebecensis</name>
    <dbReference type="NCBI Taxonomy" id="903983"/>
    <lineage>
        <taxon>Bacteria</taxon>
        <taxon>Bacillati</taxon>
        <taxon>Bacillota</taxon>
        <taxon>Bacilli</taxon>
        <taxon>Lactobacillales</taxon>
        <taxon>Enterococcaceae</taxon>
        <taxon>Enterococcus</taxon>
    </lineage>
</organism>